<sequence>MTVSELFKKYDFESLLPHLNHLFMVNSGRHFSEASIEVFRGLYKKWTECETKPTNRHIRLVSRWEHTSPSIDMNCHVKEKNVFCYAVADQKDMIEVLGMKVRVDKDVEISEVELAAGLFWEMTYYGPKENG</sequence>
<evidence type="ECO:0000313" key="1">
    <source>
        <dbReference type="EMBL" id="GJG32281.1"/>
    </source>
</evidence>
<evidence type="ECO:0000313" key="2">
    <source>
        <dbReference type="Proteomes" id="UP000887097"/>
    </source>
</evidence>
<accession>A0AA37I5I5</accession>
<proteinExistence type="predicted"/>
<dbReference type="AlphaFoldDB" id="A0AA37I5I5"/>
<dbReference type="EMBL" id="BPTT01000001">
    <property type="protein sequence ID" value="GJG32281.1"/>
    <property type="molecule type" value="Genomic_DNA"/>
</dbReference>
<dbReference type="Pfam" id="PF20194">
    <property type="entry name" value="DUF6557"/>
    <property type="match status" value="1"/>
</dbReference>
<comment type="caution">
    <text evidence="1">The sequence shown here is derived from an EMBL/GenBank/DDBJ whole genome shotgun (WGS) entry which is preliminary data.</text>
</comment>
<gene>
    <name evidence="1" type="ORF">PRMUPPPA20_03900</name>
</gene>
<dbReference type="InterPro" id="IPR046687">
    <property type="entry name" value="DUF6557"/>
</dbReference>
<dbReference type="GeneID" id="31502344"/>
<reference evidence="1" key="1">
    <citation type="submission" date="2021-08" db="EMBL/GenBank/DDBJ databases">
        <title>Prevotella lacticifex sp. nov., isolated from rumen of cow.</title>
        <authorList>
            <person name="Shinkai T."/>
            <person name="Ikeyama N."/>
            <person name="Kumagai M."/>
            <person name="Ohmori H."/>
            <person name="Sakamoto M."/>
            <person name="Ohkuma M."/>
            <person name="Mitsumori M."/>
        </authorList>
    </citation>
    <scope>NUCLEOTIDE SEQUENCE</scope>
    <source>
        <strain evidence="1">JCM 8259</strain>
    </source>
</reference>
<protein>
    <submittedName>
        <fullName evidence="1">Uncharacterized protein</fullName>
    </submittedName>
</protein>
<name>A0AA37I5I5_XYLRU</name>
<dbReference type="Proteomes" id="UP000887097">
    <property type="component" value="Unassembled WGS sequence"/>
</dbReference>
<organism evidence="1 2">
    <name type="scientific">Xylanibacter ruminicola</name>
    <name type="common">Prevotella ruminicola</name>
    <dbReference type="NCBI Taxonomy" id="839"/>
    <lineage>
        <taxon>Bacteria</taxon>
        <taxon>Pseudomonadati</taxon>
        <taxon>Bacteroidota</taxon>
        <taxon>Bacteroidia</taxon>
        <taxon>Bacteroidales</taxon>
        <taxon>Prevotellaceae</taxon>
        <taxon>Xylanibacter</taxon>
    </lineage>
</organism>
<dbReference type="RefSeq" id="WP_041386388.1">
    <property type="nucleotide sequence ID" value="NZ_BPTT01000001.1"/>
</dbReference>